<dbReference type="Gene3D" id="2.60.40.150">
    <property type="entry name" value="C2 domain"/>
    <property type="match status" value="1"/>
</dbReference>
<dbReference type="CDD" id="cd04051">
    <property type="entry name" value="C2_SRC2_like"/>
    <property type="match status" value="1"/>
</dbReference>
<dbReference type="Pfam" id="PF00168">
    <property type="entry name" value="C2"/>
    <property type="match status" value="1"/>
</dbReference>
<evidence type="ECO:0000313" key="2">
    <source>
        <dbReference type="EMBL" id="KCW85018.1"/>
    </source>
</evidence>
<organism evidence="2">
    <name type="scientific">Eucalyptus grandis</name>
    <name type="common">Flooded gum</name>
    <dbReference type="NCBI Taxonomy" id="71139"/>
    <lineage>
        <taxon>Eukaryota</taxon>
        <taxon>Viridiplantae</taxon>
        <taxon>Streptophyta</taxon>
        <taxon>Embryophyta</taxon>
        <taxon>Tracheophyta</taxon>
        <taxon>Spermatophyta</taxon>
        <taxon>Magnoliopsida</taxon>
        <taxon>eudicotyledons</taxon>
        <taxon>Gunneridae</taxon>
        <taxon>Pentapetalae</taxon>
        <taxon>rosids</taxon>
        <taxon>malvids</taxon>
        <taxon>Myrtales</taxon>
        <taxon>Myrtaceae</taxon>
        <taxon>Myrtoideae</taxon>
        <taxon>Eucalypteae</taxon>
        <taxon>Eucalyptus</taxon>
    </lineage>
</organism>
<accession>A0A059D2S0</accession>
<dbReference type="InterPro" id="IPR044750">
    <property type="entry name" value="C2_SRC2/BAP"/>
</dbReference>
<protein>
    <recommendedName>
        <fullName evidence="1">C2 domain-containing protein</fullName>
    </recommendedName>
</protein>
<dbReference type="PANTHER" id="PTHR32246:SF173">
    <property type="entry name" value="C2 DOMAIN-CONTAINING PROTEIN"/>
    <property type="match status" value="1"/>
</dbReference>
<dbReference type="InParanoid" id="A0A059D2S0"/>
<dbReference type="EMBL" id="KK198754">
    <property type="protein sequence ID" value="KCW85018.1"/>
    <property type="molecule type" value="Genomic_DNA"/>
</dbReference>
<feature type="domain" description="C2" evidence="1">
    <location>
        <begin position="1"/>
        <end position="111"/>
    </location>
</feature>
<dbReference type="eggNOG" id="ENOG502QUNY">
    <property type="taxonomic scope" value="Eukaryota"/>
</dbReference>
<dbReference type="InterPro" id="IPR000008">
    <property type="entry name" value="C2_dom"/>
</dbReference>
<reference evidence="2" key="1">
    <citation type="submission" date="2013-07" db="EMBL/GenBank/DDBJ databases">
        <title>The genome of Eucalyptus grandis.</title>
        <authorList>
            <person name="Schmutz J."/>
            <person name="Hayes R."/>
            <person name="Myburg A."/>
            <person name="Tuskan G."/>
            <person name="Grattapaglia D."/>
            <person name="Rokhsar D.S."/>
        </authorList>
    </citation>
    <scope>NUCLEOTIDE SEQUENCE</scope>
    <source>
        <tissue evidence="2">Leaf extractions</tissue>
    </source>
</reference>
<sequence>MEKRLLEVTVMSAKDLKDINHLHRMDPYVSVSLTAGGEQYTHVHENGGTSPRWEDLVTFIVDEATARAGLLSLNFKIMTKKTIGDDKEVGTVELPVKELLEQQDDGMPKVMRCSVRQPSGEAQGFLEFFYRFGELFYATAYPPSAGAPQGYGYREPPRRGSGLMDVLAQGLMIGSIISDWVDNCGM</sequence>
<dbReference type="PROSITE" id="PS50004">
    <property type="entry name" value="C2"/>
    <property type="match status" value="1"/>
</dbReference>
<gene>
    <name evidence="2" type="ORF">EUGRSUZ_B01852</name>
</gene>
<dbReference type="SUPFAM" id="SSF49562">
    <property type="entry name" value="C2 domain (Calcium/lipid-binding domain, CaLB)"/>
    <property type="match status" value="1"/>
</dbReference>
<dbReference type="InterPro" id="IPR035892">
    <property type="entry name" value="C2_domain_sf"/>
</dbReference>
<dbReference type="Gramene" id="KCW85018">
    <property type="protein sequence ID" value="KCW85018"/>
    <property type="gene ID" value="EUGRSUZ_B01852"/>
</dbReference>
<dbReference type="GO" id="GO:0006952">
    <property type="term" value="P:defense response"/>
    <property type="evidence" value="ECO:0007669"/>
    <property type="project" value="InterPro"/>
</dbReference>
<proteinExistence type="predicted"/>
<dbReference type="SMART" id="SM00239">
    <property type="entry name" value="C2"/>
    <property type="match status" value="1"/>
</dbReference>
<evidence type="ECO:0000259" key="1">
    <source>
        <dbReference type="PROSITE" id="PS50004"/>
    </source>
</evidence>
<dbReference type="PANTHER" id="PTHR32246">
    <property type="entry name" value="INGRESSION PROTEIN FIC1"/>
    <property type="match status" value="1"/>
</dbReference>
<dbReference type="OMA" id="MEYRNID"/>
<dbReference type="AlphaFoldDB" id="A0A059D2S0"/>
<name>A0A059D2S0_EUCGR</name>